<sequence length="108" mass="12176">MVSDLDAPQAALSVLSEHIVVQLESGVSPPWRELLARVISDERYIPLGHETPPFSKEYASKWIAICSSMDKQDFLTDWEMKNKLSKIFSSLMLADLDAKGTLLHDESR</sequence>
<protein>
    <submittedName>
        <fullName evidence="1">Uncharacterized protein</fullName>
    </submittedName>
</protein>
<organism evidence="1">
    <name type="scientific">marine metagenome</name>
    <dbReference type="NCBI Taxonomy" id="408172"/>
    <lineage>
        <taxon>unclassified sequences</taxon>
        <taxon>metagenomes</taxon>
        <taxon>ecological metagenomes</taxon>
    </lineage>
</organism>
<gene>
    <name evidence="1" type="ORF">METZ01_LOCUS449820</name>
</gene>
<reference evidence="1" key="1">
    <citation type="submission" date="2018-05" db="EMBL/GenBank/DDBJ databases">
        <authorList>
            <person name="Lanie J.A."/>
            <person name="Ng W.-L."/>
            <person name="Kazmierczak K.M."/>
            <person name="Andrzejewski T.M."/>
            <person name="Davidsen T.M."/>
            <person name="Wayne K.J."/>
            <person name="Tettelin H."/>
            <person name="Glass J.I."/>
            <person name="Rusch D."/>
            <person name="Podicherti R."/>
            <person name="Tsui H.-C.T."/>
            <person name="Winkler M.E."/>
        </authorList>
    </citation>
    <scope>NUCLEOTIDE SEQUENCE</scope>
</reference>
<accession>A0A382ZMZ4</accession>
<evidence type="ECO:0000313" key="1">
    <source>
        <dbReference type="EMBL" id="SVD96966.1"/>
    </source>
</evidence>
<name>A0A382ZMZ4_9ZZZZ</name>
<dbReference type="EMBL" id="UINC01185321">
    <property type="protein sequence ID" value="SVD96966.1"/>
    <property type="molecule type" value="Genomic_DNA"/>
</dbReference>
<dbReference type="AlphaFoldDB" id="A0A382ZMZ4"/>
<feature type="non-terminal residue" evidence="1">
    <location>
        <position position="108"/>
    </location>
</feature>
<proteinExistence type="predicted"/>